<dbReference type="InterPro" id="IPR021309">
    <property type="entry name" value="YgaP-like_TM"/>
</dbReference>
<dbReference type="EMBL" id="CP016094">
    <property type="protein sequence ID" value="AOS46181.1"/>
    <property type="molecule type" value="Genomic_DNA"/>
</dbReference>
<dbReference type="RefSeq" id="WP_069963261.1">
    <property type="nucleotide sequence ID" value="NZ_CP016094.1"/>
</dbReference>
<name>A0A1D8AZ82_9BACT</name>
<keyword evidence="1" id="KW-1133">Transmembrane helix</keyword>
<keyword evidence="1" id="KW-0812">Transmembrane</keyword>
<dbReference type="Proteomes" id="UP000095228">
    <property type="component" value="Chromosome"/>
</dbReference>
<reference evidence="3 4" key="1">
    <citation type="submission" date="2016-06" db="EMBL/GenBank/DDBJ databases">
        <title>Three novel species with peptidoglycan cell walls form the new genus Lacunisphaera gen. nov. in the family Opitutaceae of the verrucomicrobial subdivision 4.</title>
        <authorList>
            <person name="Rast P."/>
            <person name="Gloeckner I."/>
            <person name="Jogler M."/>
            <person name="Boedeker C."/>
            <person name="Jeske O."/>
            <person name="Wiegand S."/>
            <person name="Reinhardt R."/>
            <person name="Schumann P."/>
            <person name="Rohde M."/>
            <person name="Spring S."/>
            <person name="Gloeckner F.O."/>
            <person name="Jogler C."/>
        </authorList>
    </citation>
    <scope>NUCLEOTIDE SEQUENCE [LARGE SCALE GENOMIC DNA]</scope>
    <source>
        <strain evidence="3 4">IG16b</strain>
    </source>
</reference>
<evidence type="ECO:0000256" key="1">
    <source>
        <dbReference type="SAM" id="Phobius"/>
    </source>
</evidence>
<dbReference type="KEGG" id="obg:Verru16b_03278"/>
<dbReference type="STRING" id="1838286.Verru16b_03278"/>
<evidence type="ECO:0000313" key="3">
    <source>
        <dbReference type="EMBL" id="AOS46181.1"/>
    </source>
</evidence>
<evidence type="ECO:0000313" key="4">
    <source>
        <dbReference type="Proteomes" id="UP000095228"/>
    </source>
</evidence>
<organism evidence="3 4">
    <name type="scientific">Lacunisphaera limnophila</name>
    <dbReference type="NCBI Taxonomy" id="1838286"/>
    <lineage>
        <taxon>Bacteria</taxon>
        <taxon>Pseudomonadati</taxon>
        <taxon>Verrucomicrobiota</taxon>
        <taxon>Opitutia</taxon>
        <taxon>Opitutales</taxon>
        <taxon>Opitutaceae</taxon>
        <taxon>Lacunisphaera</taxon>
    </lineage>
</organism>
<feature type="transmembrane region" description="Helical" evidence="1">
    <location>
        <begin position="31"/>
        <end position="53"/>
    </location>
</feature>
<sequence>MKTNIGSYDIGLRFVGGCIIALWGVSAENLWGLIALPPILTAVCGYCPLYAILHIDTTACDH</sequence>
<dbReference type="AlphaFoldDB" id="A0A1D8AZ82"/>
<dbReference type="OrthoDB" id="5405951at2"/>
<feature type="transmembrane region" description="Helical" evidence="1">
    <location>
        <begin position="7"/>
        <end position="25"/>
    </location>
</feature>
<evidence type="ECO:0000259" key="2">
    <source>
        <dbReference type="Pfam" id="PF11127"/>
    </source>
</evidence>
<feature type="domain" description="Inner membrane protein YgaP-like transmembrane" evidence="2">
    <location>
        <begin position="1"/>
        <end position="58"/>
    </location>
</feature>
<dbReference type="Pfam" id="PF11127">
    <property type="entry name" value="YgaP-like_TM"/>
    <property type="match status" value="1"/>
</dbReference>
<keyword evidence="1" id="KW-0472">Membrane</keyword>
<proteinExistence type="predicted"/>
<gene>
    <name evidence="3" type="ORF">Verru16b_03278</name>
</gene>
<protein>
    <recommendedName>
        <fullName evidence="2">Inner membrane protein YgaP-like transmembrane domain-containing protein</fullName>
    </recommendedName>
</protein>
<accession>A0A1D8AZ82</accession>
<keyword evidence="4" id="KW-1185">Reference proteome</keyword>